<keyword evidence="3" id="KW-0614">Plasmid</keyword>
<evidence type="ECO:0000313" key="3">
    <source>
        <dbReference type="EMBL" id="AFY91053.1"/>
    </source>
</evidence>
<geneLocation type="plasmid" evidence="3 4">
    <name>pCHRO.01</name>
</geneLocation>
<protein>
    <submittedName>
        <fullName evidence="3">Uncharacterized protein</fullName>
    </submittedName>
</protein>
<organism evidence="3 4">
    <name type="scientific">Chroococcidiopsis thermalis (strain PCC 7203)</name>
    <dbReference type="NCBI Taxonomy" id="251229"/>
    <lineage>
        <taxon>Bacteria</taxon>
        <taxon>Bacillati</taxon>
        <taxon>Cyanobacteriota</taxon>
        <taxon>Cyanophyceae</taxon>
        <taxon>Chroococcidiopsidales</taxon>
        <taxon>Chroococcidiopsidaceae</taxon>
        <taxon>Chroococcidiopsis</taxon>
    </lineage>
</organism>
<feature type="signal peptide" evidence="2">
    <location>
        <begin position="1"/>
        <end position="26"/>
    </location>
</feature>
<evidence type="ECO:0000256" key="2">
    <source>
        <dbReference type="SAM" id="SignalP"/>
    </source>
</evidence>
<dbReference type="AlphaFoldDB" id="K9U8V5"/>
<proteinExistence type="predicted"/>
<name>K9U8V5_CHRTP</name>
<feature type="region of interest" description="Disordered" evidence="1">
    <location>
        <begin position="149"/>
        <end position="175"/>
    </location>
</feature>
<dbReference type="EMBL" id="CP003598">
    <property type="protein sequence ID" value="AFY91053.1"/>
    <property type="molecule type" value="Genomic_DNA"/>
</dbReference>
<dbReference type="KEGG" id="cthe:Chro_5705"/>
<evidence type="ECO:0000256" key="1">
    <source>
        <dbReference type="SAM" id="MobiDB-lite"/>
    </source>
</evidence>
<feature type="chain" id="PRO_5003936222" evidence="2">
    <location>
        <begin position="27"/>
        <end position="175"/>
    </location>
</feature>
<dbReference type="RefSeq" id="WP_015162991.1">
    <property type="nucleotide sequence ID" value="NC_019699.1"/>
</dbReference>
<dbReference type="InParanoid" id="K9U8V5"/>
<evidence type="ECO:0000313" key="4">
    <source>
        <dbReference type="Proteomes" id="UP000010384"/>
    </source>
</evidence>
<accession>K9U8V5</accession>
<keyword evidence="2" id="KW-0732">Signal</keyword>
<dbReference type="Proteomes" id="UP000010384">
    <property type="component" value="Plasmid pCHRO.01"/>
</dbReference>
<feature type="compositionally biased region" description="Polar residues" evidence="1">
    <location>
        <begin position="150"/>
        <end position="175"/>
    </location>
</feature>
<reference evidence="3 4" key="1">
    <citation type="submission" date="2012-06" db="EMBL/GenBank/DDBJ databases">
        <title>Finished plasmid 1 of genome of Chroococcidiopsis thermalis PCC 7203.</title>
        <authorList>
            <consortium name="US DOE Joint Genome Institute"/>
            <person name="Gugger M."/>
            <person name="Coursin T."/>
            <person name="Rippka R."/>
            <person name="Tandeau De Marsac N."/>
            <person name="Huntemann M."/>
            <person name="Wei C.-L."/>
            <person name="Han J."/>
            <person name="Detter J.C."/>
            <person name="Han C."/>
            <person name="Tapia R."/>
            <person name="Davenport K."/>
            <person name="Daligault H."/>
            <person name="Erkkila T."/>
            <person name="Gu W."/>
            <person name="Munk A.C.C."/>
            <person name="Teshima H."/>
            <person name="Xu Y."/>
            <person name="Chain P."/>
            <person name="Chen A."/>
            <person name="Krypides N."/>
            <person name="Mavromatis K."/>
            <person name="Markowitz V."/>
            <person name="Szeto E."/>
            <person name="Ivanova N."/>
            <person name="Mikhailova N."/>
            <person name="Ovchinnikova G."/>
            <person name="Pagani I."/>
            <person name="Pati A."/>
            <person name="Goodwin L."/>
            <person name="Peters L."/>
            <person name="Pitluck S."/>
            <person name="Woyke T."/>
            <person name="Kerfeld C."/>
        </authorList>
    </citation>
    <scope>NUCLEOTIDE SEQUENCE [LARGE SCALE GENOMIC DNA]</scope>
    <source>
        <strain evidence="3 4">PCC 7203</strain>
        <plasmid evidence="3 4">pCHRO.01</plasmid>
    </source>
</reference>
<sequence>MPRRLHLERTLGWTLLCASLTSPASAHNIKISGDVAGTWHVEPNHAPKAGEPARAWVVLTRKGGQILPLEQANCQMAVYSQPRKGNDSPVLQPTVKAINAEKYQGIPGVDIVFPKTGLYQLELSCTPKIQGSFQPFQLKYDVTVAAGTTPIPSTKTSLENTTGSAITQAKKSQPN</sequence>
<dbReference type="HOGENOM" id="CLU_112440_1_0_3"/>
<dbReference type="OrthoDB" id="509850at2"/>
<gene>
    <name evidence="3" type="ORF">Chro_5705</name>
</gene>
<keyword evidence="4" id="KW-1185">Reference proteome</keyword>